<dbReference type="FunFam" id="1.10.10.10:FF:000038">
    <property type="entry name" value="Glycine cleavage system transcriptional activator"/>
    <property type="match status" value="1"/>
</dbReference>
<dbReference type="InterPro" id="IPR036390">
    <property type="entry name" value="WH_DNA-bd_sf"/>
</dbReference>
<dbReference type="Gene3D" id="1.10.10.10">
    <property type="entry name" value="Winged helix-like DNA-binding domain superfamily/Winged helix DNA-binding domain"/>
    <property type="match status" value="1"/>
</dbReference>
<dbReference type="CDD" id="cd08432">
    <property type="entry name" value="PBP2_GcdR_TrpI_HvrB_AmpR_like"/>
    <property type="match status" value="1"/>
</dbReference>
<evidence type="ECO:0000313" key="6">
    <source>
        <dbReference type="EMBL" id="NJB88714.1"/>
    </source>
</evidence>
<accession>A0A7X6B7W4</accession>
<dbReference type="SUPFAM" id="SSF53850">
    <property type="entry name" value="Periplasmic binding protein-like II"/>
    <property type="match status" value="1"/>
</dbReference>
<evidence type="ECO:0000256" key="2">
    <source>
        <dbReference type="ARBA" id="ARBA00023015"/>
    </source>
</evidence>
<evidence type="ECO:0000256" key="1">
    <source>
        <dbReference type="ARBA" id="ARBA00009437"/>
    </source>
</evidence>
<reference evidence="6 7" key="1">
    <citation type="submission" date="2020-03" db="EMBL/GenBank/DDBJ databases">
        <title>Genomic Encyclopedia of Type Strains, Phase IV (KMG-IV): sequencing the most valuable type-strain genomes for metagenomic binning, comparative biology and taxonomic classification.</title>
        <authorList>
            <person name="Goeker M."/>
        </authorList>
    </citation>
    <scope>NUCLEOTIDE SEQUENCE [LARGE SCALE GENOMIC DNA]</scope>
    <source>
        <strain evidence="6 7">DSM 25229</strain>
    </source>
</reference>
<dbReference type="InterPro" id="IPR005119">
    <property type="entry name" value="LysR_subst-bd"/>
</dbReference>
<gene>
    <name evidence="6" type="ORF">GGR90_000866</name>
</gene>
<comment type="caution">
    <text evidence="6">The sequence shown here is derived from an EMBL/GenBank/DDBJ whole genome shotgun (WGS) entry which is preliminary data.</text>
</comment>
<dbReference type="Gene3D" id="3.40.190.10">
    <property type="entry name" value="Periplasmic binding protein-like II"/>
    <property type="match status" value="2"/>
</dbReference>
<evidence type="ECO:0000256" key="4">
    <source>
        <dbReference type="ARBA" id="ARBA00023163"/>
    </source>
</evidence>
<keyword evidence="3" id="KW-0238">DNA-binding</keyword>
<dbReference type="AlphaFoldDB" id="A0A7X6B7W4"/>
<feature type="domain" description="HTH lysR-type" evidence="5">
    <location>
        <begin position="1"/>
        <end position="53"/>
    </location>
</feature>
<dbReference type="PANTHER" id="PTHR30537:SF74">
    <property type="entry name" value="HTH-TYPE TRANSCRIPTIONAL REGULATOR TRPI"/>
    <property type="match status" value="1"/>
</dbReference>
<dbReference type="Proteomes" id="UP000535078">
    <property type="component" value="Unassembled WGS sequence"/>
</dbReference>
<dbReference type="Pfam" id="PF00126">
    <property type="entry name" value="HTH_1"/>
    <property type="match status" value="1"/>
</dbReference>
<dbReference type="SUPFAM" id="SSF46785">
    <property type="entry name" value="Winged helix' DNA-binding domain"/>
    <property type="match status" value="1"/>
</dbReference>
<dbReference type="PANTHER" id="PTHR30537">
    <property type="entry name" value="HTH-TYPE TRANSCRIPTIONAL REGULATOR"/>
    <property type="match status" value="1"/>
</dbReference>
<dbReference type="PRINTS" id="PR00039">
    <property type="entry name" value="HTHLYSR"/>
</dbReference>
<comment type="similarity">
    <text evidence="1">Belongs to the LysR transcriptional regulatory family.</text>
</comment>
<dbReference type="RefSeq" id="WP_245198387.1">
    <property type="nucleotide sequence ID" value="NZ_JAATIT010000001.1"/>
</dbReference>
<sequence>MRAFEAAARYLSFRKAADELAVTPTAISHQIRLLEDVLGLALFIRQVRQVALTEAGERLYPPLRDGFDMFDRALADLAPGPRRAAVTLTATIQFTARRLLPALGSFRERFPDFDLRLHSSNEPVDLAAGLADVAVRYGRGPFDGLVGRPLFSERFGPLCSPKLGLSGPQDLMHATLLHVEWRQPANASDWRRWARLAGMEGLAVDEGPRFSSDDHALQAAVAGHGVAIGSLILARPEIEAGLLVHPFGPVIEGESYHMLATPANMACADVRAVCAWLVESVAGFAADDQPLPAT</sequence>
<dbReference type="InterPro" id="IPR036388">
    <property type="entry name" value="WH-like_DNA-bd_sf"/>
</dbReference>
<keyword evidence="2" id="KW-0805">Transcription regulation</keyword>
<dbReference type="EMBL" id="JAATIT010000001">
    <property type="protein sequence ID" value="NJB88714.1"/>
    <property type="molecule type" value="Genomic_DNA"/>
</dbReference>
<dbReference type="GO" id="GO:0043565">
    <property type="term" value="F:sequence-specific DNA binding"/>
    <property type="evidence" value="ECO:0007669"/>
    <property type="project" value="TreeGrafter"/>
</dbReference>
<dbReference type="InterPro" id="IPR000847">
    <property type="entry name" value="LysR_HTH_N"/>
</dbReference>
<evidence type="ECO:0000259" key="5">
    <source>
        <dbReference type="PROSITE" id="PS50931"/>
    </source>
</evidence>
<keyword evidence="7" id="KW-1185">Reference proteome</keyword>
<dbReference type="Pfam" id="PF03466">
    <property type="entry name" value="LysR_substrate"/>
    <property type="match status" value="1"/>
</dbReference>
<evidence type="ECO:0000256" key="3">
    <source>
        <dbReference type="ARBA" id="ARBA00023125"/>
    </source>
</evidence>
<dbReference type="PROSITE" id="PS50931">
    <property type="entry name" value="HTH_LYSR"/>
    <property type="match status" value="1"/>
</dbReference>
<protein>
    <submittedName>
        <fullName evidence="6">LysR family glycine cleavage system transcriptional activator</fullName>
    </submittedName>
</protein>
<dbReference type="InterPro" id="IPR058163">
    <property type="entry name" value="LysR-type_TF_proteobact-type"/>
</dbReference>
<name>A0A7X6B7W4_9SPHN</name>
<proteinExistence type="inferred from homology"/>
<dbReference type="GO" id="GO:0006351">
    <property type="term" value="P:DNA-templated transcription"/>
    <property type="evidence" value="ECO:0007669"/>
    <property type="project" value="TreeGrafter"/>
</dbReference>
<organism evidence="6 7">
    <name type="scientific">Sphingopyxis italica</name>
    <dbReference type="NCBI Taxonomy" id="1129133"/>
    <lineage>
        <taxon>Bacteria</taxon>
        <taxon>Pseudomonadati</taxon>
        <taxon>Pseudomonadota</taxon>
        <taxon>Alphaproteobacteria</taxon>
        <taxon>Sphingomonadales</taxon>
        <taxon>Sphingomonadaceae</taxon>
        <taxon>Sphingopyxis</taxon>
    </lineage>
</organism>
<dbReference type="GO" id="GO:0003700">
    <property type="term" value="F:DNA-binding transcription factor activity"/>
    <property type="evidence" value="ECO:0007669"/>
    <property type="project" value="InterPro"/>
</dbReference>
<keyword evidence="4" id="KW-0804">Transcription</keyword>
<evidence type="ECO:0000313" key="7">
    <source>
        <dbReference type="Proteomes" id="UP000535078"/>
    </source>
</evidence>